<protein>
    <submittedName>
        <fullName evidence="8">Sulfite oxidase</fullName>
    </submittedName>
</protein>
<comment type="cofactor">
    <cofactor evidence="1">
        <name>Mo-molybdopterin</name>
        <dbReference type="ChEBI" id="CHEBI:71302"/>
    </cofactor>
</comment>
<dbReference type="PRINTS" id="PR00407">
    <property type="entry name" value="EUMOPTERIN"/>
</dbReference>
<keyword evidence="3" id="KW-0479">Metal-binding</keyword>
<dbReference type="AlphaFoldDB" id="A0A4P7GJH4"/>
<keyword evidence="9" id="KW-1185">Reference proteome</keyword>
<feature type="region of interest" description="Disordered" evidence="5">
    <location>
        <begin position="358"/>
        <end position="379"/>
    </location>
</feature>
<evidence type="ECO:0000256" key="5">
    <source>
        <dbReference type="SAM" id="MobiDB-lite"/>
    </source>
</evidence>
<feature type="compositionally biased region" description="Polar residues" evidence="5">
    <location>
        <begin position="366"/>
        <end position="379"/>
    </location>
</feature>
<dbReference type="Pfam" id="PF03404">
    <property type="entry name" value="Mo-co_dimer"/>
    <property type="match status" value="1"/>
</dbReference>
<sequence length="379" mass="41694">MLRDRRDRPVGDWFDLHPHATGADVETRWEGRVPRITPADRFFVRSHTTAPRIEPGTWRLLVTGDGVHHETVFSLADLRRLTTVTVETALECTGNGRRLFGDQQGTPRPGTPWRLGAIGVARWRGVHLSRLLHHAGLRDDAVQVMPVGLDDPYVVDGVDHGRVRRPIPIGKALDDVLVAFEMNGAPLPLDHGFPARLVVPGWVGIASIKWLGELRVTRSFVSSPWNTRWYRMHGDGWDGAEAELGRMPVKSVLDEHGSPVAGRTSLLAGRAWSGEAAIARVEVSTDGGATWQDAELHGDNLPSAWTRWELAWTPDRPGRHDVHVRATDTTGRVQPADAADNEDGYLFDAVLRHALEVTPSPVPATQPGTGTASTTRLSR</sequence>
<dbReference type="GO" id="GO:0006790">
    <property type="term" value="P:sulfur compound metabolic process"/>
    <property type="evidence" value="ECO:0007669"/>
    <property type="project" value="TreeGrafter"/>
</dbReference>
<evidence type="ECO:0000256" key="2">
    <source>
        <dbReference type="ARBA" id="ARBA00022505"/>
    </source>
</evidence>
<dbReference type="InterPro" id="IPR014756">
    <property type="entry name" value="Ig_E-set"/>
</dbReference>
<feature type="domain" description="Moybdenum cofactor oxidoreductase dimerisation" evidence="7">
    <location>
        <begin position="264"/>
        <end position="345"/>
    </location>
</feature>
<dbReference type="OrthoDB" id="9795587at2"/>
<name>A0A4P7GJH4_9ACTN</name>
<keyword evidence="4" id="KW-0560">Oxidoreductase</keyword>
<dbReference type="GO" id="GO:0008482">
    <property type="term" value="F:sulfite oxidase activity"/>
    <property type="evidence" value="ECO:0007669"/>
    <property type="project" value="TreeGrafter"/>
</dbReference>
<dbReference type="GO" id="GO:0043546">
    <property type="term" value="F:molybdopterin cofactor binding"/>
    <property type="evidence" value="ECO:0007669"/>
    <property type="project" value="TreeGrafter"/>
</dbReference>
<dbReference type="SUPFAM" id="SSF56524">
    <property type="entry name" value="Oxidoreductase molybdopterin-binding domain"/>
    <property type="match status" value="1"/>
</dbReference>
<evidence type="ECO:0000259" key="7">
    <source>
        <dbReference type="Pfam" id="PF03404"/>
    </source>
</evidence>
<dbReference type="InterPro" id="IPR005066">
    <property type="entry name" value="MoCF_OxRdtse_dimer"/>
</dbReference>
<dbReference type="SUPFAM" id="SSF81296">
    <property type="entry name" value="E set domains"/>
    <property type="match status" value="1"/>
</dbReference>
<gene>
    <name evidence="8" type="ORF">EXE57_07675</name>
</gene>
<dbReference type="InterPro" id="IPR036374">
    <property type="entry name" value="OxRdtase_Mopterin-bd_sf"/>
</dbReference>
<proteinExistence type="predicted"/>
<organism evidence="8 9">
    <name type="scientific">Nocardioides euryhalodurans</name>
    <dbReference type="NCBI Taxonomy" id="2518370"/>
    <lineage>
        <taxon>Bacteria</taxon>
        <taxon>Bacillati</taxon>
        <taxon>Actinomycetota</taxon>
        <taxon>Actinomycetes</taxon>
        <taxon>Propionibacteriales</taxon>
        <taxon>Nocardioidaceae</taxon>
        <taxon>Nocardioides</taxon>
    </lineage>
</organism>
<evidence type="ECO:0000313" key="9">
    <source>
        <dbReference type="Proteomes" id="UP000294894"/>
    </source>
</evidence>
<dbReference type="Gene3D" id="2.60.40.650">
    <property type="match status" value="1"/>
</dbReference>
<dbReference type="Pfam" id="PF00174">
    <property type="entry name" value="Oxidored_molyb"/>
    <property type="match status" value="1"/>
</dbReference>
<dbReference type="InterPro" id="IPR008335">
    <property type="entry name" value="Mopterin_OxRdtase_euk"/>
</dbReference>
<dbReference type="PANTHER" id="PTHR19372:SF7">
    <property type="entry name" value="SULFITE OXIDASE, MITOCHONDRIAL"/>
    <property type="match status" value="1"/>
</dbReference>
<dbReference type="GO" id="GO:0030151">
    <property type="term" value="F:molybdenum ion binding"/>
    <property type="evidence" value="ECO:0007669"/>
    <property type="project" value="InterPro"/>
</dbReference>
<keyword evidence="2" id="KW-0500">Molybdenum</keyword>
<evidence type="ECO:0000256" key="3">
    <source>
        <dbReference type="ARBA" id="ARBA00022723"/>
    </source>
</evidence>
<dbReference type="RefSeq" id="WP_135075934.1">
    <property type="nucleotide sequence ID" value="NZ_CP038267.1"/>
</dbReference>
<evidence type="ECO:0000256" key="1">
    <source>
        <dbReference type="ARBA" id="ARBA00001924"/>
    </source>
</evidence>
<dbReference type="CDD" id="cd02110">
    <property type="entry name" value="SO_family_Moco_dimer"/>
    <property type="match status" value="1"/>
</dbReference>
<evidence type="ECO:0000256" key="4">
    <source>
        <dbReference type="ARBA" id="ARBA00023002"/>
    </source>
</evidence>
<dbReference type="Proteomes" id="UP000294894">
    <property type="component" value="Chromosome"/>
</dbReference>
<dbReference type="Gene3D" id="3.90.420.10">
    <property type="entry name" value="Oxidoreductase, molybdopterin-binding domain"/>
    <property type="match status" value="1"/>
</dbReference>
<reference evidence="8 9" key="1">
    <citation type="submission" date="2019-03" db="EMBL/GenBank/DDBJ databases">
        <title>Three New Species of Nocardioides, Nocardioides euryhalodurans sp. nov., Nocardioides seonyuensis sp. nov. and Nocardioides eburneoflavus sp. nov., Iolated from Soil.</title>
        <authorList>
            <person name="Roh S.G."/>
            <person name="Lee C."/>
            <person name="Kim M.-K."/>
            <person name="Kim S.B."/>
        </authorList>
    </citation>
    <scope>NUCLEOTIDE SEQUENCE [LARGE SCALE GENOMIC DNA]</scope>
    <source>
        <strain evidence="8 9">MMS17-SY117</strain>
    </source>
</reference>
<feature type="domain" description="Oxidoreductase molybdopterin-binding" evidence="6">
    <location>
        <begin position="47"/>
        <end position="225"/>
    </location>
</feature>
<accession>A0A4P7GJH4</accession>
<evidence type="ECO:0000259" key="6">
    <source>
        <dbReference type="Pfam" id="PF00174"/>
    </source>
</evidence>
<dbReference type="EMBL" id="CP038267">
    <property type="protein sequence ID" value="QBR92178.1"/>
    <property type="molecule type" value="Genomic_DNA"/>
</dbReference>
<evidence type="ECO:0000313" key="8">
    <source>
        <dbReference type="EMBL" id="QBR92178.1"/>
    </source>
</evidence>
<dbReference type="InterPro" id="IPR000572">
    <property type="entry name" value="OxRdtase_Mopterin-bd_dom"/>
</dbReference>
<dbReference type="PANTHER" id="PTHR19372">
    <property type="entry name" value="SULFITE REDUCTASE"/>
    <property type="match status" value="1"/>
</dbReference>
<dbReference type="KEGG" id="noy:EXE57_07675"/>
<dbReference type="GO" id="GO:0020037">
    <property type="term" value="F:heme binding"/>
    <property type="evidence" value="ECO:0007669"/>
    <property type="project" value="TreeGrafter"/>
</dbReference>